<dbReference type="InterPro" id="IPR037523">
    <property type="entry name" value="VOC_core"/>
</dbReference>
<dbReference type="Gene3D" id="3.30.720.120">
    <property type="match status" value="1"/>
</dbReference>
<dbReference type="PANTHER" id="PTHR34109">
    <property type="entry name" value="BNAUNNG04460D PROTEIN-RELATED"/>
    <property type="match status" value="1"/>
</dbReference>
<dbReference type="EMBL" id="RSCJ01000005">
    <property type="protein sequence ID" value="RUR84090.1"/>
    <property type="molecule type" value="Genomic_DNA"/>
</dbReference>
<protein>
    <submittedName>
        <fullName evidence="2">Putative glyoxalase/bleomycin resistance protein</fullName>
    </submittedName>
</protein>
<dbReference type="Pfam" id="PF00903">
    <property type="entry name" value="Glyoxalase"/>
    <property type="match status" value="1"/>
</dbReference>
<dbReference type="Proteomes" id="UP000268857">
    <property type="component" value="Unassembled WGS sequence"/>
</dbReference>
<dbReference type="Gene3D" id="3.30.720.110">
    <property type="match status" value="1"/>
</dbReference>
<name>A0A433NM28_CHLFR</name>
<dbReference type="OrthoDB" id="9795306at2"/>
<proteinExistence type="predicted"/>
<evidence type="ECO:0000259" key="1">
    <source>
        <dbReference type="PROSITE" id="PS51819"/>
    </source>
</evidence>
<dbReference type="CDD" id="cd07246">
    <property type="entry name" value="VOC_like"/>
    <property type="match status" value="1"/>
</dbReference>
<gene>
    <name evidence="2" type="ORF">PCC6912_16840</name>
</gene>
<evidence type="ECO:0000313" key="3">
    <source>
        <dbReference type="Proteomes" id="UP000268857"/>
    </source>
</evidence>
<accession>A0A433NM28</accession>
<organism evidence="2 3">
    <name type="scientific">Chlorogloeopsis fritschii PCC 6912</name>
    <dbReference type="NCBI Taxonomy" id="211165"/>
    <lineage>
        <taxon>Bacteria</taxon>
        <taxon>Bacillati</taxon>
        <taxon>Cyanobacteriota</taxon>
        <taxon>Cyanophyceae</taxon>
        <taxon>Nostocales</taxon>
        <taxon>Chlorogloeopsidaceae</taxon>
        <taxon>Chlorogloeopsis</taxon>
    </lineage>
</organism>
<sequence length="148" mass="16526">MTEFRTITPHLTVSEARAAIEFYKAAFGAIEKYILPSPKDNKIMYAELEIGNSVIYLNDEFPDFGSQSPITLNGSPVTMHLQVDDADAWFARAVNAGATVTMPLEDMFWGDRYGKLVDPFGHHWSIASQIEEVPPEEIMQRATAQLSS</sequence>
<dbReference type="PROSITE" id="PS51819">
    <property type="entry name" value="VOC"/>
    <property type="match status" value="1"/>
</dbReference>
<dbReference type="InterPro" id="IPR004360">
    <property type="entry name" value="Glyas_Fos-R_dOase_dom"/>
</dbReference>
<dbReference type="SUPFAM" id="SSF54593">
    <property type="entry name" value="Glyoxalase/Bleomycin resistance protein/Dihydroxybiphenyl dioxygenase"/>
    <property type="match status" value="1"/>
</dbReference>
<dbReference type="AlphaFoldDB" id="A0A433NM28"/>
<dbReference type="InterPro" id="IPR029068">
    <property type="entry name" value="Glyas_Bleomycin-R_OHBP_Dase"/>
</dbReference>
<reference evidence="2 3" key="1">
    <citation type="journal article" date="2019" name="Genome Biol. Evol.">
        <title>Day and night: Metabolic profiles and evolutionary relationships of six axenic non-marine cyanobacteria.</title>
        <authorList>
            <person name="Will S.E."/>
            <person name="Henke P."/>
            <person name="Boedeker C."/>
            <person name="Huang S."/>
            <person name="Brinkmann H."/>
            <person name="Rohde M."/>
            <person name="Jarek M."/>
            <person name="Friedl T."/>
            <person name="Seufert S."/>
            <person name="Schumacher M."/>
            <person name="Overmann J."/>
            <person name="Neumann-Schaal M."/>
            <person name="Petersen J."/>
        </authorList>
    </citation>
    <scope>NUCLEOTIDE SEQUENCE [LARGE SCALE GENOMIC DNA]</scope>
    <source>
        <strain evidence="2 3">PCC 6912</strain>
    </source>
</reference>
<comment type="caution">
    <text evidence="2">The sequence shown here is derived from an EMBL/GenBank/DDBJ whole genome shotgun (WGS) entry which is preliminary data.</text>
</comment>
<dbReference type="PANTHER" id="PTHR34109:SF1">
    <property type="entry name" value="VOC DOMAIN-CONTAINING PROTEIN"/>
    <property type="match status" value="1"/>
</dbReference>
<dbReference type="STRING" id="211165.GCA_000317285_00943"/>
<keyword evidence="3" id="KW-1185">Reference proteome</keyword>
<dbReference type="RefSeq" id="WP_016873502.1">
    <property type="nucleotide sequence ID" value="NZ_AJLN01000045.1"/>
</dbReference>
<feature type="domain" description="VOC" evidence="1">
    <location>
        <begin position="3"/>
        <end position="129"/>
    </location>
</feature>
<evidence type="ECO:0000313" key="2">
    <source>
        <dbReference type="EMBL" id="RUR84090.1"/>
    </source>
</evidence>